<dbReference type="PROSITE" id="PS50157">
    <property type="entry name" value="ZINC_FINGER_C2H2_2"/>
    <property type="match status" value="1"/>
</dbReference>
<comment type="caution">
    <text evidence="3">The sequence shown here is derived from an EMBL/GenBank/DDBJ whole genome shotgun (WGS) entry which is preliminary data.</text>
</comment>
<reference evidence="3 4" key="1">
    <citation type="submission" date="2023-03" db="EMBL/GenBank/DDBJ databases">
        <title>High recombination rates correlate with genetic variation in Cardiocondyla obscurior ants.</title>
        <authorList>
            <person name="Errbii M."/>
        </authorList>
    </citation>
    <scope>NUCLEOTIDE SEQUENCE [LARGE SCALE GENOMIC DNA]</scope>
    <source>
        <strain evidence="3">Alpha-2009</strain>
        <tissue evidence="3">Whole body</tissue>
    </source>
</reference>
<dbReference type="GO" id="GO:0008270">
    <property type="term" value="F:zinc ion binding"/>
    <property type="evidence" value="ECO:0007669"/>
    <property type="project" value="UniProtKB-KW"/>
</dbReference>
<dbReference type="EMBL" id="JADYXP020000029">
    <property type="protein sequence ID" value="KAL0099008.1"/>
    <property type="molecule type" value="Genomic_DNA"/>
</dbReference>
<dbReference type="AlphaFoldDB" id="A0AAW2E8E6"/>
<proteinExistence type="predicted"/>
<accession>A0AAW2E8E6</accession>
<dbReference type="InterPro" id="IPR013087">
    <property type="entry name" value="Znf_C2H2_type"/>
</dbReference>
<protein>
    <recommendedName>
        <fullName evidence="2">C2H2-type domain-containing protein</fullName>
    </recommendedName>
</protein>
<keyword evidence="4" id="KW-1185">Reference proteome</keyword>
<evidence type="ECO:0000313" key="3">
    <source>
        <dbReference type="EMBL" id="KAL0099008.1"/>
    </source>
</evidence>
<keyword evidence="1" id="KW-0862">Zinc</keyword>
<evidence type="ECO:0000256" key="1">
    <source>
        <dbReference type="PROSITE-ProRule" id="PRU00042"/>
    </source>
</evidence>
<dbReference type="PROSITE" id="PS00028">
    <property type="entry name" value="ZINC_FINGER_C2H2_1"/>
    <property type="match status" value="1"/>
</dbReference>
<sequence>MFICFSCKKKYCNCLQLINHIRKFCPNKHYFCGQPNCFRQYSTLRSLRKHLQRAHANHIESNDYNFSSLEEKGNDNNLIVSLPSSQQNIISTFKFLQTQISFLLSSLYANVLIPRNIVQLIVDELHNIFSIDLEEGIFVRLKEILPLDVYNELVSYVKPSDLFISSSLEDFVSDFRRLRYYKELGTFFPATEVTVGQKLQGKRTTFGQLTVPIKCTMQVVELDKVLKSFFSLPNVLKETLDYQVRLQNSESGIENIVQGSI</sequence>
<evidence type="ECO:0000313" key="4">
    <source>
        <dbReference type="Proteomes" id="UP001430953"/>
    </source>
</evidence>
<feature type="domain" description="C2H2-type" evidence="2">
    <location>
        <begin position="30"/>
        <end position="60"/>
    </location>
</feature>
<name>A0AAW2E8E6_9HYME</name>
<organism evidence="3 4">
    <name type="scientific">Cardiocondyla obscurior</name>
    <dbReference type="NCBI Taxonomy" id="286306"/>
    <lineage>
        <taxon>Eukaryota</taxon>
        <taxon>Metazoa</taxon>
        <taxon>Ecdysozoa</taxon>
        <taxon>Arthropoda</taxon>
        <taxon>Hexapoda</taxon>
        <taxon>Insecta</taxon>
        <taxon>Pterygota</taxon>
        <taxon>Neoptera</taxon>
        <taxon>Endopterygota</taxon>
        <taxon>Hymenoptera</taxon>
        <taxon>Apocrita</taxon>
        <taxon>Aculeata</taxon>
        <taxon>Formicoidea</taxon>
        <taxon>Formicidae</taxon>
        <taxon>Myrmicinae</taxon>
        <taxon>Cardiocondyla</taxon>
    </lineage>
</organism>
<keyword evidence="1" id="KW-0863">Zinc-finger</keyword>
<gene>
    <name evidence="3" type="ORF">PUN28_020214</name>
</gene>
<dbReference type="Proteomes" id="UP001430953">
    <property type="component" value="Unassembled WGS sequence"/>
</dbReference>
<evidence type="ECO:0000259" key="2">
    <source>
        <dbReference type="PROSITE" id="PS50157"/>
    </source>
</evidence>
<keyword evidence="1" id="KW-0479">Metal-binding</keyword>